<organism evidence="2 3">
    <name type="scientific">Collybiopsis confluens</name>
    <dbReference type="NCBI Taxonomy" id="2823264"/>
    <lineage>
        <taxon>Eukaryota</taxon>
        <taxon>Fungi</taxon>
        <taxon>Dikarya</taxon>
        <taxon>Basidiomycota</taxon>
        <taxon>Agaricomycotina</taxon>
        <taxon>Agaricomycetes</taxon>
        <taxon>Agaricomycetidae</taxon>
        <taxon>Agaricales</taxon>
        <taxon>Marasmiineae</taxon>
        <taxon>Omphalotaceae</taxon>
        <taxon>Collybiopsis</taxon>
    </lineage>
</organism>
<evidence type="ECO:0000313" key="3">
    <source>
        <dbReference type="Proteomes" id="UP000518752"/>
    </source>
</evidence>
<dbReference type="Proteomes" id="UP000518752">
    <property type="component" value="Unassembled WGS sequence"/>
</dbReference>
<keyword evidence="3" id="KW-1185">Reference proteome</keyword>
<keyword evidence="1" id="KW-0732">Signal</keyword>
<gene>
    <name evidence="2" type="ORF">D9757_009479</name>
</gene>
<feature type="signal peptide" evidence="1">
    <location>
        <begin position="1"/>
        <end position="24"/>
    </location>
</feature>
<sequence length="266" mass="27805">MSLLHSTLFYFLIASFNFSNFAWAYPQLQNSVPTPTPSSSSDQASAPVITAVISTIALGGFDLGGETISGSEEEFTEYSVLDISSGAGTDGESESETTYYRKIVVSDAVFTTTTGDQIIPDTGVPGYIYTEIDTIVENASGYRQWGSTNVTTEGSVAIQNEYQTCYINSDGVGGGCSMGVVRIDMASSTISIFHPITYVGSIAGTTLTLPFQTQAVVTTSSPSASATSSQSNGSAAKNDGVSLESASLLATLMISLVLTVLCSMYS</sequence>
<comment type="caution">
    <text evidence="2">The sequence shown here is derived from an EMBL/GenBank/DDBJ whole genome shotgun (WGS) entry which is preliminary data.</text>
</comment>
<reference evidence="2 3" key="1">
    <citation type="journal article" date="2020" name="ISME J.">
        <title>Uncovering the hidden diversity of litter-decomposition mechanisms in mushroom-forming fungi.</title>
        <authorList>
            <person name="Floudas D."/>
            <person name="Bentzer J."/>
            <person name="Ahren D."/>
            <person name="Johansson T."/>
            <person name="Persson P."/>
            <person name="Tunlid A."/>
        </authorList>
    </citation>
    <scope>NUCLEOTIDE SEQUENCE [LARGE SCALE GENOMIC DNA]</scope>
    <source>
        <strain evidence="2 3">CBS 406.79</strain>
    </source>
</reference>
<accession>A0A8H5H4Q9</accession>
<dbReference type="OrthoDB" id="3068024at2759"/>
<protein>
    <submittedName>
        <fullName evidence="2">Uncharacterized protein</fullName>
    </submittedName>
</protein>
<feature type="chain" id="PRO_5034780803" evidence="1">
    <location>
        <begin position="25"/>
        <end position="266"/>
    </location>
</feature>
<proteinExistence type="predicted"/>
<evidence type="ECO:0000256" key="1">
    <source>
        <dbReference type="SAM" id="SignalP"/>
    </source>
</evidence>
<dbReference type="EMBL" id="JAACJN010000088">
    <property type="protein sequence ID" value="KAF5376758.1"/>
    <property type="molecule type" value="Genomic_DNA"/>
</dbReference>
<dbReference type="AlphaFoldDB" id="A0A8H5H4Q9"/>
<name>A0A8H5H4Q9_9AGAR</name>
<evidence type="ECO:0000313" key="2">
    <source>
        <dbReference type="EMBL" id="KAF5376758.1"/>
    </source>
</evidence>